<evidence type="ECO:0000313" key="10">
    <source>
        <dbReference type="Proteomes" id="UP000015105"/>
    </source>
</evidence>
<feature type="chain" id="PRO_5018978598" description="chitinase" evidence="7">
    <location>
        <begin position="33"/>
        <end position="131"/>
    </location>
</feature>
<name>A0A452ZUH3_AEGTS</name>
<feature type="signal peptide" evidence="7">
    <location>
        <begin position="1"/>
        <end position="32"/>
    </location>
</feature>
<dbReference type="PANTHER" id="PTHR22595">
    <property type="entry name" value="CHITINASE-RELATED"/>
    <property type="match status" value="1"/>
</dbReference>
<dbReference type="GO" id="GO:0006032">
    <property type="term" value="P:chitin catabolic process"/>
    <property type="evidence" value="ECO:0007669"/>
    <property type="project" value="InterPro"/>
</dbReference>
<reference evidence="10" key="1">
    <citation type="journal article" date="2014" name="Science">
        <title>Ancient hybridizations among the ancestral genomes of bread wheat.</title>
        <authorList>
            <consortium name="International Wheat Genome Sequencing Consortium,"/>
            <person name="Marcussen T."/>
            <person name="Sandve S.R."/>
            <person name="Heier L."/>
            <person name="Spannagl M."/>
            <person name="Pfeifer M."/>
            <person name="Jakobsen K.S."/>
            <person name="Wulff B.B."/>
            <person name="Steuernagel B."/>
            <person name="Mayer K.F."/>
            <person name="Olsen O.A."/>
        </authorList>
    </citation>
    <scope>NUCLEOTIDE SEQUENCE [LARGE SCALE GENOMIC DNA]</scope>
    <source>
        <strain evidence="10">cv. AL8/78</strain>
    </source>
</reference>
<reference evidence="9" key="5">
    <citation type="journal article" date="2021" name="G3 (Bethesda)">
        <title>Aegilops tauschii genome assembly Aet v5.0 features greater sequence contiguity and improved annotation.</title>
        <authorList>
            <person name="Wang L."/>
            <person name="Zhu T."/>
            <person name="Rodriguez J.C."/>
            <person name="Deal K.R."/>
            <person name="Dubcovsky J."/>
            <person name="McGuire P.E."/>
            <person name="Lux T."/>
            <person name="Spannagl M."/>
            <person name="Mayer K.F.X."/>
            <person name="Baldrich P."/>
            <person name="Meyers B.C."/>
            <person name="Huo N."/>
            <person name="Gu Y.Q."/>
            <person name="Zhou H."/>
            <person name="Devos K.M."/>
            <person name="Bennetzen J.L."/>
            <person name="Unver T."/>
            <person name="Budak H."/>
            <person name="Gulick P.J."/>
            <person name="Galiba G."/>
            <person name="Kalapos B."/>
            <person name="Nelson D.R."/>
            <person name="Li P."/>
            <person name="You F.M."/>
            <person name="Luo M.C."/>
            <person name="Dvorak J."/>
        </authorList>
    </citation>
    <scope>NUCLEOTIDE SEQUENCE [LARGE SCALE GENOMIC DNA]</scope>
    <source>
        <strain evidence="9">cv. AL8/78</strain>
    </source>
</reference>
<dbReference type="EnsemblPlants" id="AET1Gv20922100.4">
    <property type="protein sequence ID" value="AET1Gv20922100.4"/>
    <property type="gene ID" value="AET1Gv20922100"/>
</dbReference>
<dbReference type="EC" id="3.2.1.14" evidence="2"/>
<dbReference type="GO" id="GO:0050832">
    <property type="term" value="P:defense response to fungus"/>
    <property type="evidence" value="ECO:0007669"/>
    <property type="project" value="TreeGrafter"/>
</dbReference>
<keyword evidence="4" id="KW-0119">Carbohydrate metabolism</keyword>
<dbReference type="Gene3D" id="1.10.530.10">
    <property type="match status" value="1"/>
</dbReference>
<dbReference type="AlphaFoldDB" id="A0A452ZUH3"/>
<dbReference type="GO" id="GO:0016998">
    <property type="term" value="P:cell wall macromolecule catabolic process"/>
    <property type="evidence" value="ECO:0007669"/>
    <property type="project" value="InterPro"/>
</dbReference>
<accession>A0A452ZUH3</accession>
<reference evidence="9" key="3">
    <citation type="journal article" date="2017" name="Nature">
        <title>Genome sequence of the progenitor of the wheat D genome Aegilops tauschii.</title>
        <authorList>
            <person name="Luo M.C."/>
            <person name="Gu Y.Q."/>
            <person name="Puiu D."/>
            <person name="Wang H."/>
            <person name="Twardziok S.O."/>
            <person name="Deal K.R."/>
            <person name="Huo N."/>
            <person name="Zhu T."/>
            <person name="Wang L."/>
            <person name="Wang Y."/>
            <person name="McGuire P.E."/>
            <person name="Liu S."/>
            <person name="Long H."/>
            <person name="Ramasamy R.K."/>
            <person name="Rodriguez J.C."/>
            <person name="Van S.L."/>
            <person name="Yuan L."/>
            <person name="Wang Z."/>
            <person name="Xia Z."/>
            <person name="Xiao L."/>
            <person name="Anderson O.D."/>
            <person name="Ouyang S."/>
            <person name="Liang Y."/>
            <person name="Zimin A.V."/>
            <person name="Pertea G."/>
            <person name="Qi P."/>
            <person name="Bennetzen J.L."/>
            <person name="Dai X."/>
            <person name="Dawson M.W."/>
            <person name="Muller H.G."/>
            <person name="Kugler K."/>
            <person name="Rivarola-Duarte L."/>
            <person name="Spannagl M."/>
            <person name="Mayer K.F.X."/>
            <person name="Lu F.H."/>
            <person name="Bevan M.W."/>
            <person name="Leroy P."/>
            <person name="Li P."/>
            <person name="You F.M."/>
            <person name="Sun Q."/>
            <person name="Liu Z."/>
            <person name="Lyons E."/>
            <person name="Wicker T."/>
            <person name="Salzberg S.L."/>
            <person name="Devos K.M."/>
            <person name="Dvorak J."/>
        </authorList>
    </citation>
    <scope>NUCLEOTIDE SEQUENCE [LARGE SCALE GENOMIC DNA]</scope>
    <source>
        <strain evidence="9">cv. AL8/78</strain>
    </source>
</reference>
<dbReference type="CDD" id="cd00325">
    <property type="entry name" value="chitinase_GH19"/>
    <property type="match status" value="1"/>
</dbReference>
<dbReference type="InterPro" id="IPR023346">
    <property type="entry name" value="Lysozyme-like_dom_sf"/>
</dbReference>
<evidence type="ECO:0000256" key="5">
    <source>
        <dbReference type="ARBA" id="ARBA00023295"/>
    </source>
</evidence>
<dbReference type="InterPro" id="IPR000726">
    <property type="entry name" value="Glyco_hydro_19_cat"/>
</dbReference>
<keyword evidence="10" id="KW-1185">Reference proteome</keyword>
<dbReference type="GO" id="GO:0000272">
    <property type="term" value="P:polysaccharide catabolic process"/>
    <property type="evidence" value="ECO:0007669"/>
    <property type="project" value="UniProtKB-KW"/>
</dbReference>
<reference evidence="10" key="2">
    <citation type="journal article" date="2017" name="Nat. Plants">
        <title>The Aegilops tauschii genome reveals multiple impacts of transposons.</title>
        <authorList>
            <person name="Zhao G."/>
            <person name="Zou C."/>
            <person name="Li K."/>
            <person name="Wang K."/>
            <person name="Li T."/>
            <person name="Gao L."/>
            <person name="Zhang X."/>
            <person name="Wang H."/>
            <person name="Yang Z."/>
            <person name="Liu X."/>
            <person name="Jiang W."/>
            <person name="Mao L."/>
            <person name="Kong X."/>
            <person name="Jiao Y."/>
            <person name="Jia J."/>
        </authorList>
    </citation>
    <scope>NUCLEOTIDE SEQUENCE [LARGE SCALE GENOMIC DNA]</scope>
    <source>
        <strain evidence="10">cv. AL8/78</strain>
    </source>
</reference>
<proteinExistence type="predicted"/>
<protein>
    <recommendedName>
        <fullName evidence="2">chitinase</fullName>
        <ecNumber evidence="2">3.2.1.14</ecNumber>
    </recommendedName>
</protein>
<comment type="catalytic activity">
    <reaction evidence="1">
        <text>Random endo-hydrolysis of N-acetyl-beta-D-glucosaminide (1-&gt;4)-beta-linkages in chitin and chitodextrins.</text>
        <dbReference type="EC" id="3.2.1.14"/>
    </reaction>
</comment>
<reference evidence="9" key="4">
    <citation type="submission" date="2019-03" db="UniProtKB">
        <authorList>
            <consortium name="EnsemblPlants"/>
        </authorList>
    </citation>
    <scope>IDENTIFICATION</scope>
</reference>
<evidence type="ECO:0000256" key="1">
    <source>
        <dbReference type="ARBA" id="ARBA00000822"/>
    </source>
</evidence>
<keyword evidence="6" id="KW-0624">Polysaccharide degradation</keyword>
<dbReference type="Pfam" id="PF00182">
    <property type="entry name" value="Glyco_hydro_19"/>
    <property type="match status" value="1"/>
</dbReference>
<evidence type="ECO:0000256" key="2">
    <source>
        <dbReference type="ARBA" id="ARBA00012729"/>
    </source>
</evidence>
<evidence type="ECO:0000313" key="9">
    <source>
        <dbReference type="EnsemblPlants" id="AET1Gv20922100.4"/>
    </source>
</evidence>
<sequence length="131" mass="14090">HITLLMGHGSMTRVLALAAAMLAATGIGMASGQQAGVPSIISRDTFDYMLGNRSQSGCEGGAFYTYDAFVQAANASKLRGFGTIGDEDTRRRELAAFFGQTSHETAGYCWVKEQKPTIARYYGRGPIQLTQ</sequence>
<dbReference type="SUPFAM" id="SSF53955">
    <property type="entry name" value="Lysozyme-like"/>
    <property type="match status" value="1"/>
</dbReference>
<evidence type="ECO:0000256" key="4">
    <source>
        <dbReference type="ARBA" id="ARBA00023277"/>
    </source>
</evidence>
<dbReference type="Proteomes" id="UP000015105">
    <property type="component" value="Chromosome 1D"/>
</dbReference>
<evidence type="ECO:0000256" key="7">
    <source>
        <dbReference type="SAM" id="SignalP"/>
    </source>
</evidence>
<evidence type="ECO:0000259" key="8">
    <source>
        <dbReference type="Pfam" id="PF00182"/>
    </source>
</evidence>
<keyword evidence="5" id="KW-0326">Glycosidase</keyword>
<evidence type="ECO:0000256" key="3">
    <source>
        <dbReference type="ARBA" id="ARBA00022801"/>
    </source>
</evidence>
<dbReference type="PANTHER" id="PTHR22595:SF45">
    <property type="entry name" value="CHITINASE 11"/>
    <property type="match status" value="1"/>
</dbReference>
<evidence type="ECO:0000256" key="6">
    <source>
        <dbReference type="ARBA" id="ARBA00023326"/>
    </source>
</evidence>
<keyword evidence="3" id="KW-0378">Hydrolase</keyword>
<dbReference type="GO" id="GO:0008843">
    <property type="term" value="F:endochitinase activity"/>
    <property type="evidence" value="ECO:0007669"/>
    <property type="project" value="UniProtKB-EC"/>
</dbReference>
<dbReference type="Gramene" id="AET1Gv20922100.4">
    <property type="protein sequence ID" value="AET1Gv20922100.4"/>
    <property type="gene ID" value="AET1Gv20922100"/>
</dbReference>
<feature type="domain" description="Glycoside hydrolase family 19 catalytic" evidence="8">
    <location>
        <begin position="40"/>
        <end position="114"/>
    </location>
</feature>
<organism evidence="9 10">
    <name type="scientific">Aegilops tauschii subsp. strangulata</name>
    <name type="common">Goatgrass</name>
    <dbReference type="NCBI Taxonomy" id="200361"/>
    <lineage>
        <taxon>Eukaryota</taxon>
        <taxon>Viridiplantae</taxon>
        <taxon>Streptophyta</taxon>
        <taxon>Embryophyta</taxon>
        <taxon>Tracheophyta</taxon>
        <taxon>Spermatophyta</taxon>
        <taxon>Magnoliopsida</taxon>
        <taxon>Liliopsida</taxon>
        <taxon>Poales</taxon>
        <taxon>Poaceae</taxon>
        <taxon>BOP clade</taxon>
        <taxon>Pooideae</taxon>
        <taxon>Triticodae</taxon>
        <taxon>Triticeae</taxon>
        <taxon>Triticinae</taxon>
        <taxon>Aegilops</taxon>
    </lineage>
</organism>
<keyword evidence="7" id="KW-0732">Signal</keyword>